<dbReference type="PANTHER" id="PTHR43638">
    <property type="entry name" value="OXIDOREDUCTASE, ALDO/KETO REDUCTASE FAMILY PROTEIN"/>
    <property type="match status" value="1"/>
</dbReference>
<dbReference type="InterPro" id="IPR020471">
    <property type="entry name" value="AKR"/>
</dbReference>
<comment type="caution">
    <text evidence="2">The sequence shown here is derived from an EMBL/GenBank/DDBJ whole genome shotgun (WGS) entry which is preliminary data.</text>
</comment>
<dbReference type="Gene3D" id="3.20.20.100">
    <property type="entry name" value="NADP-dependent oxidoreductase domain"/>
    <property type="match status" value="1"/>
</dbReference>
<dbReference type="InterPro" id="IPR036812">
    <property type="entry name" value="NAD(P)_OxRdtase_dom_sf"/>
</dbReference>
<dbReference type="Proteomes" id="UP001629953">
    <property type="component" value="Unassembled WGS sequence"/>
</dbReference>
<evidence type="ECO:0000259" key="1">
    <source>
        <dbReference type="Pfam" id="PF00248"/>
    </source>
</evidence>
<keyword evidence="3" id="KW-1185">Reference proteome</keyword>
<dbReference type="PIRSF" id="PIRSF000097">
    <property type="entry name" value="AKR"/>
    <property type="match status" value="1"/>
</dbReference>
<dbReference type="RefSeq" id="WP_408622508.1">
    <property type="nucleotide sequence ID" value="NZ_JBEQCT010000001.1"/>
</dbReference>
<dbReference type="EMBL" id="JBEQCT010000001">
    <property type="protein sequence ID" value="MFM2483601.1"/>
    <property type="molecule type" value="Genomic_DNA"/>
</dbReference>
<dbReference type="PANTHER" id="PTHR43638:SF3">
    <property type="entry name" value="ALDEHYDE REDUCTASE"/>
    <property type="match status" value="1"/>
</dbReference>
<reference evidence="2 3" key="1">
    <citation type="journal article" date="2013" name="Int. J. Syst. Evol. Microbiol.">
        <title>Celerinatantimonas yamalensis sp. nov., a cold-adapted diazotrophic bacterium from a cold permafrost brine.</title>
        <authorList>
            <person name="Shcherbakova V."/>
            <person name="Chuvilskaya N."/>
            <person name="Rivkina E."/>
            <person name="Demidov N."/>
            <person name="Uchaeva V."/>
            <person name="Suetin S."/>
            <person name="Suzina N."/>
            <person name="Gilichinsky D."/>
        </authorList>
    </citation>
    <scope>NUCLEOTIDE SEQUENCE [LARGE SCALE GENOMIC DNA]</scope>
    <source>
        <strain evidence="2 3">C7</strain>
    </source>
</reference>
<sequence>MSRIIQLQDGTELPVIGQGTWWVGDNPNQRTQEIEALRRGIELGMKVLDTAEMYGDGLAEMVVGEAIADCRESVFLVSKVLPHHAAGLELQQSLEQSLERLQTDYLDLYLLHWRGSIPLQQTVDGLEQLRQSGVIRRWGVSNMDTCDMQDLLQCKGGEHCQVNQVLYHLASRGVEFDLKPWLNEQHIPMMAYSPLAQAGRLHDELLASDILRGIADELDADPFQVMLAWSIRDGHTLAIPKSSNVSHVQRNIQAASLALSDTQLQQLDQVFVPPTHKMPLDII</sequence>
<gene>
    <name evidence="2" type="ORF">ABUE30_00665</name>
</gene>
<accession>A0ABW9G1K9</accession>
<dbReference type="PRINTS" id="PR00069">
    <property type="entry name" value="ALDKETRDTASE"/>
</dbReference>
<dbReference type="InterPro" id="IPR023210">
    <property type="entry name" value="NADP_OxRdtase_dom"/>
</dbReference>
<name>A0ABW9G1K9_9GAMM</name>
<organism evidence="2 3">
    <name type="scientific">Celerinatantimonas yamalensis</name>
    <dbReference type="NCBI Taxonomy" id="559956"/>
    <lineage>
        <taxon>Bacteria</taxon>
        <taxon>Pseudomonadati</taxon>
        <taxon>Pseudomonadota</taxon>
        <taxon>Gammaproteobacteria</taxon>
        <taxon>Celerinatantimonadaceae</taxon>
        <taxon>Celerinatantimonas</taxon>
    </lineage>
</organism>
<protein>
    <submittedName>
        <fullName evidence="2">Aldo/keto reductase</fullName>
    </submittedName>
</protein>
<dbReference type="SUPFAM" id="SSF51430">
    <property type="entry name" value="NAD(P)-linked oxidoreductase"/>
    <property type="match status" value="1"/>
</dbReference>
<proteinExistence type="predicted"/>
<feature type="domain" description="NADP-dependent oxidoreductase" evidence="1">
    <location>
        <begin position="16"/>
        <end position="270"/>
    </location>
</feature>
<dbReference type="Pfam" id="PF00248">
    <property type="entry name" value="Aldo_ket_red"/>
    <property type="match status" value="1"/>
</dbReference>
<evidence type="ECO:0000313" key="2">
    <source>
        <dbReference type="EMBL" id="MFM2483601.1"/>
    </source>
</evidence>
<dbReference type="CDD" id="cd19138">
    <property type="entry name" value="AKR_YeaE"/>
    <property type="match status" value="1"/>
</dbReference>
<evidence type="ECO:0000313" key="3">
    <source>
        <dbReference type="Proteomes" id="UP001629953"/>
    </source>
</evidence>